<dbReference type="GO" id="GO:0005886">
    <property type="term" value="C:plasma membrane"/>
    <property type="evidence" value="ECO:0007669"/>
    <property type="project" value="TreeGrafter"/>
</dbReference>
<dbReference type="Pfam" id="PF00520">
    <property type="entry name" value="Ion_trans"/>
    <property type="match status" value="1"/>
</dbReference>
<sequence length="659" mass="73713">MVRRSQSQVDYDSDDVDVEKQIAKDLWKNHRLFPPTSAFKNNWDSIMLVFVFYNCIFVPVELCFTEAANTKPFWHKVLDNIIDFLFLVDIGLNFRTAYMNADNEMVLEHKLIHRHYMRTWFPLDLFASFPFEIILQMAGTDDSSGASAALGVLKLPRLFRLARILKKLDKLKSASYVRAIHLLTSFLLLAHWLACVWYKVGELAYNNKVGVSDPSVGRSWLQRIPATPLTPESDLAQLYFSSYYWALTMMMKSPWTGPDAIEEKIAGIFIIVFASLCFAVLLVFVSTLYAQLTNSGAVKRDQIGNIVRFSNLMNVPSEFGTTLLNYFDALHDVTDGQDDFAVLQQLPSRLRLDIALEMYRNTLLSTSFFLRCSEECVSYIFQHLKPQMCLEGDPAVRRGQAFDDVLFLLRGSLRVSGELGNGINGERRSSNNDSPNEPVAPRNQLKQSSSRLLLNEVRRSSSKRAAPKRPDVRIDQVGATFGGLSLLGLSTISPFRISGITRTHLVSISCAKLRGVLALFPQYSDAILDHLHSELVRVKRILRIPVVDNVVTGPESSGRISSPRSPRVSTPKSQSSDKDDELVFATPPAKFTLETIKSQLSEMEGQMSKCNAKMAVILEHVGLMPAIIKALSATKTSAAQASVLDTVRASSSQHAPSRS</sequence>
<keyword evidence="8 13" id="KW-1133">Transmembrane helix</keyword>
<feature type="transmembrane region" description="Helical" evidence="13">
    <location>
        <begin position="176"/>
        <end position="200"/>
    </location>
</feature>
<dbReference type="Gene3D" id="1.10.287.70">
    <property type="match status" value="1"/>
</dbReference>
<comment type="subcellular location">
    <subcellularLocation>
        <location evidence="1">Membrane</location>
        <topology evidence="1">Multi-pass membrane protein</topology>
    </subcellularLocation>
</comment>
<keyword evidence="6" id="KW-0851">Voltage-gated channel</keyword>
<keyword evidence="5" id="KW-0631">Potassium channel</keyword>
<dbReference type="InterPro" id="IPR000595">
    <property type="entry name" value="cNMP-bd_dom"/>
</dbReference>
<reference evidence="15 16" key="1">
    <citation type="journal article" date="2024" name="Science">
        <title>Giant polyketide synthase enzymes in the biosynthesis of giant marine polyether toxins.</title>
        <authorList>
            <person name="Fallon T.R."/>
            <person name="Shende V.V."/>
            <person name="Wierzbicki I.H."/>
            <person name="Pendleton A.L."/>
            <person name="Watervoot N.F."/>
            <person name="Auber R.P."/>
            <person name="Gonzalez D.J."/>
            <person name="Wisecaver J.H."/>
            <person name="Moore B.S."/>
        </authorList>
    </citation>
    <scope>NUCLEOTIDE SEQUENCE [LARGE SCALE GENOMIC DNA]</scope>
    <source>
        <strain evidence="15 16">12B1</strain>
    </source>
</reference>
<evidence type="ECO:0000256" key="5">
    <source>
        <dbReference type="ARBA" id="ARBA00022826"/>
    </source>
</evidence>
<feature type="region of interest" description="Disordered" evidence="12">
    <location>
        <begin position="420"/>
        <end position="445"/>
    </location>
</feature>
<evidence type="ECO:0000256" key="9">
    <source>
        <dbReference type="ARBA" id="ARBA00023065"/>
    </source>
</evidence>
<keyword evidence="2" id="KW-0813">Transport</keyword>
<evidence type="ECO:0000256" key="2">
    <source>
        <dbReference type="ARBA" id="ARBA00022448"/>
    </source>
</evidence>
<dbReference type="PANTHER" id="PTHR10217">
    <property type="entry name" value="VOLTAGE AND LIGAND GATED POTASSIUM CHANNEL"/>
    <property type="match status" value="1"/>
</dbReference>
<evidence type="ECO:0000256" key="4">
    <source>
        <dbReference type="ARBA" id="ARBA00022692"/>
    </source>
</evidence>
<dbReference type="InterPro" id="IPR003938">
    <property type="entry name" value="K_chnl_volt-dep_EAG/ELK/ERG"/>
</dbReference>
<keyword evidence="9" id="KW-0406">Ion transport</keyword>
<gene>
    <name evidence="15" type="ORF">AB1Y20_002288</name>
</gene>
<evidence type="ECO:0000256" key="13">
    <source>
        <dbReference type="SAM" id="Phobius"/>
    </source>
</evidence>
<dbReference type="Gene3D" id="2.60.120.10">
    <property type="entry name" value="Jelly Rolls"/>
    <property type="match status" value="1"/>
</dbReference>
<evidence type="ECO:0000256" key="12">
    <source>
        <dbReference type="SAM" id="MobiDB-lite"/>
    </source>
</evidence>
<evidence type="ECO:0000313" key="15">
    <source>
        <dbReference type="EMBL" id="KAL1515671.1"/>
    </source>
</evidence>
<accession>A0AB34JAN9</accession>
<feature type="transmembrane region" description="Helical" evidence="13">
    <location>
        <begin position="265"/>
        <end position="290"/>
    </location>
</feature>
<dbReference type="Proteomes" id="UP001515480">
    <property type="component" value="Unassembled WGS sequence"/>
</dbReference>
<keyword evidence="7" id="KW-0630">Potassium</keyword>
<proteinExistence type="predicted"/>
<feature type="region of interest" description="Disordered" evidence="12">
    <location>
        <begin position="553"/>
        <end position="581"/>
    </location>
</feature>
<dbReference type="SUPFAM" id="SSF51206">
    <property type="entry name" value="cAMP-binding domain-like"/>
    <property type="match status" value="1"/>
</dbReference>
<dbReference type="GO" id="GO:0034702">
    <property type="term" value="C:monoatomic ion channel complex"/>
    <property type="evidence" value="ECO:0007669"/>
    <property type="project" value="UniProtKB-KW"/>
</dbReference>
<dbReference type="PROSITE" id="PS50042">
    <property type="entry name" value="CNMP_BINDING_3"/>
    <property type="match status" value="1"/>
</dbReference>
<feature type="transmembrane region" description="Helical" evidence="13">
    <location>
        <begin position="45"/>
        <end position="64"/>
    </location>
</feature>
<evidence type="ECO:0000256" key="6">
    <source>
        <dbReference type="ARBA" id="ARBA00022882"/>
    </source>
</evidence>
<dbReference type="AlphaFoldDB" id="A0AB34JAN9"/>
<dbReference type="PRINTS" id="PR01463">
    <property type="entry name" value="EAGCHANLFMLY"/>
</dbReference>
<evidence type="ECO:0000256" key="1">
    <source>
        <dbReference type="ARBA" id="ARBA00004141"/>
    </source>
</evidence>
<dbReference type="PANTHER" id="PTHR10217:SF435">
    <property type="entry name" value="POTASSIUM VOLTAGE-GATED CHANNEL PROTEIN EAG"/>
    <property type="match status" value="1"/>
</dbReference>
<protein>
    <recommendedName>
        <fullName evidence="14">Cyclic nucleotide-binding domain-containing protein</fullName>
    </recommendedName>
</protein>
<evidence type="ECO:0000313" key="16">
    <source>
        <dbReference type="Proteomes" id="UP001515480"/>
    </source>
</evidence>
<keyword evidence="11" id="KW-0407">Ion channel</keyword>
<keyword evidence="10 13" id="KW-0472">Membrane</keyword>
<dbReference type="InterPro" id="IPR018490">
    <property type="entry name" value="cNMP-bd_dom_sf"/>
</dbReference>
<feature type="domain" description="Cyclic nucleotide-binding" evidence="14">
    <location>
        <begin position="368"/>
        <end position="415"/>
    </location>
</feature>
<dbReference type="InterPro" id="IPR050818">
    <property type="entry name" value="KCNH_animal-type"/>
</dbReference>
<name>A0AB34JAN9_PRYPA</name>
<dbReference type="SUPFAM" id="SSF81324">
    <property type="entry name" value="Voltage-gated potassium channels"/>
    <property type="match status" value="1"/>
</dbReference>
<evidence type="ECO:0000256" key="7">
    <source>
        <dbReference type="ARBA" id="ARBA00022958"/>
    </source>
</evidence>
<dbReference type="EMBL" id="JBGBPQ010000011">
    <property type="protein sequence ID" value="KAL1515671.1"/>
    <property type="molecule type" value="Genomic_DNA"/>
</dbReference>
<evidence type="ECO:0000256" key="10">
    <source>
        <dbReference type="ARBA" id="ARBA00023136"/>
    </source>
</evidence>
<organism evidence="15 16">
    <name type="scientific">Prymnesium parvum</name>
    <name type="common">Toxic golden alga</name>
    <dbReference type="NCBI Taxonomy" id="97485"/>
    <lineage>
        <taxon>Eukaryota</taxon>
        <taxon>Haptista</taxon>
        <taxon>Haptophyta</taxon>
        <taxon>Prymnesiophyceae</taxon>
        <taxon>Prymnesiales</taxon>
        <taxon>Prymnesiaceae</taxon>
        <taxon>Prymnesium</taxon>
    </lineage>
</organism>
<evidence type="ECO:0000259" key="14">
    <source>
        <dbReference type="PROSITE" id="PS50042"/>
    </source>
</evidence>
<dbReference type="GO" id="GO:0005249">
    <property type="term" value="F:voltage-gated potassium channel activity"/>
    <property type="evidence" value="ECO:0007669"/>
    <property type="project" value="InterPro"/>
</dbReference>
<evidence type="ECO:0000256" key="11">
    <source>
        <dbReference type="ARBA" id="ARBA00023303"/>
    </source>
</evidence>
<evidence type="ECO:0000256" key="3">
    <source>
        <dbReference type="ARBA" id="ARBA00022538"/>
    </source>
</evidence>
<dbReference type="InterPro" id="IPR014710">
    <property type="entry name" value="RmlC-like_jellyroll"/>
</dbReference>
<dbReference type="Gene3D" id="1.10.287.630">
    <property type="entry name" value="Helix hairpin bin"/>
    <property type="match status" value="1"/>
</dbReference>
<dbReference type="InterPro" id="IPR005821">
    <property type="entry name" value="Ion_trans_dom"/>
</dbReference>
<comment type="caution">
    <text evidence="15">The sequence shown here is derived from an EMBL/GenBank/DDBJ whole genome shotgun (WGS) entry which is preliminary data.</text>
</comment>
<keyword evidence="16" id="KW-1185">Reference proteome</keyword>
<evidence type="ECO:0000256" key="8">
    <source>
        <dbReference type="ARBA" id="ARBA00022989"/>
    </source>
</evidence>
<feature type="compositionally biased region" description="Low complexity" evidence="12">
    <location>
        <begin position="554"/>
        <end position="573"/>
    </location>
</feature>
<keyword evidence="4 13" id="KW-0812">Transmembrane</keyword>
<keyword evidence="3" id="KW-0633">Potassium transport</keyword>
<dbReference type="GO" id="GO:0042391">
    <property type="term" value="P:regulation of membrane potential"/>
    <property type="evidence" value="ECO:0007669"/>
    <property type="project" value="TreeGrafter"/>
</dbReference>